<evidence type="ECO:0000313" key="1">
    <source>
        <dbReference type="EMBL" id="ACN36334.1"/>
    </source>
</evidence>
<accession>C0PMB8</accession>
<name>C0PMB8_MAIZE</name>
<reference evidence="1" key="1">
    <citation type="journal article" date="2009" name="PLoS Genet.">
        <title>Sequencing, mapping, and analysis of 27,455 maize full-length cDNAs.</title>
        <authorList>
            <person name="Soderlund C."/>
            <person name="Descour A."/>
            <person name="Kudrna D."/>
            <person name="Bomhoff M."/>
            <person name="Boyd L."/>
            <person name="Currie J."/>
            <person name="Angelova A."/>
            <person name="Collura K."/>
            <person name="Wissotski M."/>
            <person name="Ashley E."/>
            <person name="Morrow D."/>
            <person name="Fernandes J."/>
            <person name="Walbot V."/>
            <person name="Yu Y."/>
        </authorList>
    </citation>
    <scope>NUCLEOTIDE SEQUENCE</scope>
    <source>
        <strain evidence="1">B73</strain>
    </source>
</reference>
<dbReference type="EMBL" id="BT069437">
    <property type="protein sequence ID" value="ACN36334.1"/>
    <property type="molecule type" value="mRNA"/>
</dbReference>
<proteinExistence type="evidence at transcript level"/>
<organism evidence="1">
    <name type="scientific">Zea mays</name>
    <name type="common">Maize</name>
    <dbReference type="NCBI Taxonomy" id="4577"/>
    <lineage>
        <taxon>Eukaryota</taxon>
        <taxon>Viridiplantae</taxon>
        <taxon>Streptophyta</taxon>
        <taxon>Embryophyta</taxon>
        <taxon>Tracheophyta</taxon>
        <taxon>Spermatophyta</taxon>
        <taxon>Magnoliopsida</taxon>
        <taxon>Liliopsida</taxon>
        <taxon>Poales</taxon>
        <taxon>Poaceae</taxon>
        <taxon>PACMAD clade</taxon>
        <taxon>Panicoideae</taxon>
        <taxon>Andropogonodae</taxon>
        <taxon>Andropogoneae</taxon>
        <taxon>Tripsacinae</taxon>
        <taxon>Zea</taxon>
    </lineage>
</organism>
<protein>
    <submittedName>
        <fullName evidence="1">Uncharacterized protein</fullName>
    </submittedName>
</protein>
<reference evidence="1" key="2">
    <citation type="submission" date="2012-06" db="EMBL/GenBank/DDBJ databases">
        <authorList>
            <person name="Yu Y."/>
            <person name="Currie J."/>
            <person name="Lomeli R."/>
            <person name="Angelova A."/>
            <person name="Collura K."/>
            <person name="Wissotski M."/>
            <person name="Campos D."/>
            <person name="Kudrna D."/>
            <person name="Golser W."/>
            <person name="Ashely E."/>
            <person name="Descour A."/>
            <person name="Fernandes J."/>
            <person name="Soderlund C."/>
            <person name="Walbot V."/>
        </authorList>
    </citation>
    <scope>NUCLEOTIDE SEQUENCE</scope>
    <source>
        <strain evidence="1">B73</strain>
    </source>
</reference>
<dbReference type="AlphaFoldDB" id="C0PMB8"/>
<sequence length="208" mass="23169">MVQCMTIKAFFLGKHSKPMKGLLEKHSNNKAKREQRTPAECSNNFVLLGDAQNVRQGQSYIRTPAVLSSAFFAILNLLAKSFPESSAITCCLMNITMPSLNTSSSGRPATRVKTFHTRASSFCSKVSNSIRKCETLAGVISTGLARLTTFKVARESVKFNSISATSFARFMDLLDSILSSSLKWSQMQYCKLNLWFFSWLHSLEARTV</sequence>